<sequence length="473" mass="53391">MKIALVYGNFNILHPGHLRLLKFAKESSDYLIVAVNSDEKTRHLKLLDEKIRLESIASTSYVDESFILREDILDYIKRKKPDFIVKGKEHEQKQNPEEAIIKKYGGKLLFTSGEIGFSSLNLLYNDFQSIGSFITQPNEYIKRHKIDVEHLKSYIDKYSTLNVLVIGDTILDEYITCDPLGMSQEDPSIVVTPISNDKFIGGAAIVASHAKTLGAKVSYISVLGDDDNYSFTKNYLEKLNINTILYKDSTRVTTVKQRFRAQNKTLLRVNHLKQHKINKELEKHILKNINEMKDIDLIIFSDFSYGVLTKKLIEKITNFAHDNNITIVADSQSSSQVGDISKFKKMHIVTPTEREIRLSLNDFESGLVVLSKKLYKKSMPEFIFTTLGSEGVMIYNSNPEELLTDNIPALNSNAKDVSGAGDSFLICASMTKRVGASIWESAYLGSLAAAIQTSRVGNIPIKKTELIKELDFK</sequence>
<evidence type="ECO:0000256" key="5">
    <source>
        <dbReference type="ARBA" id="ARBA00023268"/>
    </source>
</evidence>
<dbReference type="NCBIfam" id="TIGR00125">
    <property type="entry name" value="cyt_tran_rel"/>
    <property type="match status" value="1"/>
</dbReference>
<name>A0A4Q0Y9N9_9BACT</name>
<evidence type="ECO:0000259" key="8">
    <source>
        <dbReference type="Pfam" id="PF01467"/>
    </source>
</evidence>
<dbReference type="Pfam" id="PF01467">
    <property type="entry name" value="CTP_transf_like"/>
    <property type="match status" value="1"/>
</dbReference>
<dbReference type="CDD" id="cd01172">
    <property type="entry name" value="RfaE_like"/>
    <property type="match status" value="1"/>
</dbReference>
<dbReference type="Gene3D" id="3.40.1190.20">
    <property type="match status" value="1"/>
</dbReference>
<keyword evidence="6" id="KW-0119">Carbohydrate metabolism</keyword>
<dbReference type="GO" id="GO:0016773">
    <property type="term" value="F:phosphotransferase activity, alcohol group as acceptor"/>
    <property type="evidence" value="ECO:0007669"/>
    <property type="project" value="InterPro"/>
</dbReference>
<proteinExistence type="predicted"/>
<dbReference type="Gene3D" id="3.40.50.620">
    <property type="entry name" value="HUPs"/>
    <property type="match status" value="1"/>
</dbReference>
<keyword evidence="4" id="KW-0418">Kinase</keyword>
<dbReference type="InterPro" id="IPR029056">
    <property type="entry name" value="Ribokinase-like"/>
</dbReference>
<dbReference type="PANTHER" id="PTHR46969">
    <property type="entry name" value="BIFUNCTIONAL PROTEIN HLDE"/>
    <property type="match status" value="1"/>
</dbReference>
<dbReference type="SUPFAM" id="SSF53613">
    <property type="entry name" value="Ribokinase-like"/>
    <property type="match status" value="1"/>
</dbReference>
<evidence type="ECO:0000256" key="6">
    <source>
        <dbReference type="ARBA" id="ARBA00023277"/>
    </source>
</evidence>
<keyword evidence="3" id="KW-0808">Transferase</keyword>
<evidence type="ECO:0000256" key="4">
    <source>
        <dbReference type="ARBA" id="ARBA00022777"/>
    </source>
</evidence>
<reference evidence="9 10" key="1">
    <citation type="submission" date="2017-10" db="EMBL/GenBank/DDBJ databases">
        <title>Genomics of the genus Arcobacter.</title>
        <authorList>
            <person name="Perez-Cataluna A."/>
            <person name="Figueras M.J."/>
        </authorList>
    </citation>
    <scope>NUCLEOTIDE SEQUENCE [LARGE SCALE GENOMIC DNA]</scope>
    <source>
        <strain evidence="9 10">CECT 8993</strain>
    </source>
</reference>
<comment type="caution">
    <text evidence="9">The sequence shown here is derived from an EMBL/GenBank/DDBJ whole genome shotgun (WGS) entry which is preliminary data.</text>
</comment>
<evidence type="ECO:0000256" key="3">
    <source>
        <dbReference type="ARBA" id="ARBA00022679"/>
    </source>
</evidence>
<evidence type="ECO:0000313" key="10">
    <source>
        <dbReference type="Proteomes" id="UP000290172"/>
    </source>
</evidence>
<dbReference type="Proteomes" id="UP000290172">
    <property type="component" value="Unassembled WGS sequence"/>
</dbReference>
<dbReference type="InterPro" id="IPR011611">
    <property type="entry name" value="PfkB_dom"/>
</dbReference>
<keyword evidence="5" id="KW-0511">Multifunctional enzyme</keyword>
<accession>A0A4Q0Y9N9</accession>
<feature type="domain" description="Carbohydrate kinase PfkB" evidence="7">
    <location>
        <begin position="162"/>
        <end position="459"/>
    </location>
</feature>
<dbReference type="EMBL" id="PDKJ01000013">
    <property type="protein sequence ID" value="RXJ66615.1"/>
    <property type="molecule type" value="Genomic_DNA"/>
</dbReference>
<evidence type="ECO:0000313" key="9">
    <source>
        <dbReference type="EMBL" id="RXJ66615.1"/>
    </source>
</evidence>
<dbReference type="GO" id="GO:0033785">
    <property type="term" value="F:heptose 7-phosphate kinase activity"/>
    <property type="evidence" value="ECO:0007669"/>
    <property type="project" value="TreeGrafter"/>
</dbReference>
<dbReference type="AlphaFoldDB" id="A0A4Q0Y9N9"/>
<feature type="domain" description="Cytidyltransferase-like" evidence="8">
    <location>
        <begin position="6"/>
        <end position="90"/>
    </location>
</feature>
<protein>
    <submittedName>
        <fullName evidence="9">ADP-heptose synthase</fullName>
    </submittedName>
</protein>
<dbReference type="RefSeq" id="WP_128982583.1">
    <property type="nucleotide sequence ID" value="NZ_PDKJ01000013.1"/>
</dbReference>
<dbReference type="SUPFAM" id="SSF52374">
    <property type="entry name" value="Nucleotidylyl transferase"/>
    <property type="match status" value="1"/>
</dbReference>
<dbReference type="Pfam" id="PF00294">
    <property type="entry name" value="PfkB"/>
    <property type="match status" value="1"/>
</dbReference>
<dbReference type="InterPro" id="IPR014729">
    <property type="entry name" value="Rossmann-like_a/b/a_fold"/>
</dbReference>
<dbReference type="InterPro" id="IPR011913">
    <property type="entry name" value="RfaE_dom_I"/>
</dbReference>
<evidence type="ECO:0000256" key="2">
    <source>
        <dbReference type="ARBA" id="ARBA00003753"/>
    </source>
</evidence>
<dbReference type="GO" id="GO:0005829">
    <property type="term" value="C:cytosol"/>
    <property type="evidence" value="ECO:0007669"/>
    <property type="project" value="TreeGrafter"/>
</dbReference>
<evidence type="ECO:0000256" key="1">
    <source>
        <dbReference type="ARBA" id="ARBA00002319"/>
    </source>
</evidence>
<organism evidence="9 10">
    <name type="scientific">Halarcobacter ebronensis</name>
    <dbReference type="NCBI Taxonomy" id="1462615"/>
    <lineage>
        <taxon>Bacteria</taxon>
        <taxon>Pseudomonadati</taxon>
        <taxon>Campylobacterota</taxon>
        <taxon>Epsilonproteobacteria</taxon>
        <taxon>Campylobacterales</taxon>
        <taxon>Arcobacteraceae</taxon>
        <taxon>Halarcobacter</taxon>
    </lineage>
</organism>
<dbReference type="InterPro" id="IPR004821">
    <property type="entry name" value="Cyt_trans-like"/>
</dbReference>
<comment type="function">
    <text evidence="2">Catalyzes the ADP transfer from ATP to D-glycero-beta-D-manno-heptose 1-phosphate, yielding ADP-D-glycero-beta-D-manno-heptose.</text>
</comment>
<comment type="function">
    <text evidence="1">Catalyzes the phosphorylation of D-glycero-D-manno-heptose 7-phosphate at the C-1 position to selectively form D-glycero-beta-D-manno-heptose-1,7-bisphosphate.</text>
</comment>
<evidence type="ECO:0000259" key="7">
    <source>
        <dbReference type="Pfam" id="PF00294"/>
    </source>
</evidence>
<dbReference type="GO" id="GO:0033786">
    <property type="term" value="F:heptose-1-phosphate adenylyltransferase activity"/>
    <property type="evidence" value="ECO:0007669"/>
    <property type="project" value="TreeGrafter"/>
</dbReference>
<dbReference type="PANTHER" id="PTHR46969:SF1">
    <property type="entry name" value="BIFUNCTIONAL PROTEIN HLDE"/>
    <property type="match status" value="1"/>
</dbReference>
<gene>
    <name evidence="9" type="ORF">CRV08_12360</name>
</gene>